<dbReference type="AlphaFoldDB" id="A0A1V9G5W3"/>
<accession>A0A1V9G5W3</accession>
<reference evidence="3 4" key="1">
    <citation type="submission" date="2016-03" db="EMBL/GenBank/DDBJ databases">
        <title>Niastella vici sp. nov., isolated from farmland soil.</title>
        <authorList>
            <person name="Chen L."/>
            <person name="Wang D."/>
            <person name="Yang S."/>
            <person name="Wang G."/>
        </authorList>
    </citation>
    <scope>NUCLEOTIDE SEQUENCE [LARGE SCALE GENOMIC DNA]</scope>
    <source>
        <strain evidence="3 4">DJ57</strain>
    </source>
</reference>
<organism evidence="3 4">
    <name type="scientific">Niastella vici</name>
    <dbReference type="NCBI Taxonomy" id="1703345"/>
    <lineage>
        <taxon>Bacteria</taxon>
        <taxon>Pseudomonadati</taxon>
        <taxon>Bacteroidota</taxon>
        <taxon>Chitinophagia</taxon>
        <taxon>Chitinophagales</taxon>
        <taxon>Chitinophagaceae</taxon>
        <taxon>Niastella</taxon>
    </lineage>
</organism>
<protein>
    <submittedName>
        <fullName evidence="3">Uncharacterized protein</fullName>
    </submittedName>
</protein>
<dbReference type="Proteomes" id="UP000192796">
    <property type="component" value="Unassembled WGS sequence"/>
</dbReference>
<keyword evidence="1" id="KW-0175">Coiled coil</keyword>
<gene>
    <name evidence="3" type="ORF">A3860_14780</name>
</gene>
<keyword evidence="4" id="KW-1185">Reference proteome</keyword>
<keyword evidence="2" id="KW-1133">Transmembrane helix</keyword>
<dbReference type="RefSeq" id="WP_081145699.1">
    <property type="nucleotide sequence ID" value="NZ_LVYD01000013.1"/>
</dbReference>
<dbReference type="EMBL" id="LVYD01000013">
    <property type="protein sequence ID" value="OQP65856.1"/>
    <property type="molecule type" value="Genomic_DNA"/>
</dbReference>
<keyword evidence="2" id="KW-0812">Transmembrane</keyword>
<evidence type="ECO:0000256" key="1">
    <source>
        <dbReference type="SAM" id="Coils"/>
    </source>
</evidence>
<feature type="coiled-coil region" evidence="1">
    <location>
        <begin position="6"/>
        <end position="33"/>
    </location>
</feature>
<evidence type="ECO:0000256" key="2">
    <source>
        <dbReference type="SAM" id="Phobius"/>
    </source>
</evidence>
<name>A0A1V9G5W3_9BACT</name>
<evidence type="ECO:0000313" key="3">
    <source>
        <dbReference type="EMBL" id="OQP65856.1"/>
    </source>
</evidence>
<keyword evidence="2" id="KW-0472">Membrane</keyword>
<feature type="transmembrane region" description="Helical" evidence="2">
    <location>
        <begin position="100"/>
        <end position="118"/>
    </location>
</feature>
<comment type="caution">
    <text evidence="3">The sequence shown here is derived from an EMBL/GenBank/DDBJ whole genome shotgun (WGS) entry which is preliminary data.</text>
</comment>
<dbReference type="OrthoDB" id="9884277at2"/>
<evidence type="ECO:0000313" key="4">
    <source>
        <dbReference type="Proteomes" id="UP000192796"/>
    </source>
</evidence>
<proteinExistence type="predicted"/>
<sequence length="124" mass="14272">MNEDKYETLELAVKEQAEELTKLSQQIQDLVSIVSILKDTVGSFSEKLATQKITAEADTRPVQKIVDSAFLKINFMFENALQNKRPNNLQVFFQSDAKKWAVIMVITVIFLTYSYWFSLHYLGS</sequence>
<dbReference type="STRING" id="1703345.A3860_14780"/>